<accession>A0ABV3QBM8</accession>
<comment type="caution">
    <text evidence="1">The sequence shown here is derived from an EMBL/GenBank/DDBJ whole genome shotgun (WGS) entry which is preliminary data.</text>
</comment>
<reference evidence="1 2" key="1">
    <citation type="submission" date="2024-06" db="EMBL/GenBank/DDBJ databases">
        <authorList>
            <person name="Woo H."/>
        </authorList>
    </citation>
    <scope>NUCLEOTIDE SEQUENCE [LARGE SCALE GENOMIC DNA]</scope>
    <source>
        <strain evidence="1 2">Si-c</strain>
    </source>
</reference>
<evidence type="ECO:0000313" key="1">
    <source>
        <dbReference type="EMBL" id="MEW9571102.1"/>
    </source>
</evidence>
<evidence type="ECO:0000313" key="2">
    <source>
        <dbReference type="Proteomes" id="UP001556220"/>
    </source>
</evidence>
<keyword evidence="2" id="KW-1185">Reference proteome</keyword>
<proteinExistence type="predicted"/>
<sequence length="170" mass="18495">MPYPRTIAVLACVLLAGCASIVDRHPKIAYADKRHPLADTAIFSCVDTPDFTCGIVRVDDRSTWNHYNGGKRVWVRVLPGEHRIGVIASDGKVVNWLSFDAQDVQPGHAYSIEIAEAPAPVVAPDPRGGKQHSVVAASLSASYRDLGKMDSYTIRLGRQTVHVTELTASF</sequence>
<gene>
    <name evidence="1" type="ORF">ABQJ54_05015</name>
</gene>
<dbReference type="Proteomes" id="UP001556220">
    <property type="component" value="Unassembled WGS sequence"/>
</dbReference>
<protein>
    <recommendedName>
        <fullName evidence="3">DUF2846 domain-containing protein</fullName>
    </recommendedName>
</protein>
<evidence type="ECO:0008006" key="3">
    <source>
        <dbReference type="Google" id="ProtNLM"/>
    </source>
</evidence>
<organism evidence="1 2">
    <name type="scientific">Rhodanobacter lycopersici</name>
    <dbReference type="NCBI Taxonomy" id="3162487"/>
    <lineage>
        <taxon>Bacteria</taxon>
        <taxon>Pseudomonadati</taxon>
        <taxon>Pseudomonadota</taxon>
        <taxon>Gammaproteobacteria</taxon>
        <taxon>Lysobacterales</taxon>
        <taxon>Rhodanobacteraceae</taxon>
        <taxon>Rhodanobacter</taxon>
    </lineage>
</organism>
<dbReference type="EMBL" id="JBFOHK010000001">
    <property type="protein sequence ID" value="MEW9571102.1"/>
    <property type="molecule type" value="Genomic_DNA"/>
</dbReference>
<dbReference type="PROSITE" id="PS51257">
    <property type="entry name" value="PROKAR_LIPOPROTEIN"/>
    <property type="match status" value="1"/>
</dbReference>
<name>A0ABV3QBM8_9GAMM</name>
<dbReference type="RefSeq" id="WP_367853164.1">
    <property type="nucleotide sequence ID" value="NZ_JBFOHK010000001.1"/>
</dbReference>